<dbReference type="Proteomes" id="UP001165653">
    <property type="component" value="Unassembled WGS sequence"/>
</dbReference>
<evidence type="ECO:0000256" key="1">
    <source>
        <dbReference type="SAM" id="SignalP"/>
    </source>
</evidence>
<feature type="signal peptide" evidence="1">
    <location>
        <begin position="1"/>
        <end position="25"/>
    </location>
</feature>
<organism evidence="2 3">
    <name type="scientific">Luteolibacter rhizosphaerae</name>
    <dbReference type="NCBI Taxonomy" id="2989719"/>
    <lineage>
        <taxon>Bacteria</taxon>
        <taxon>Pseudomonadati</taxon>
        <taxon>Verrucomicrobiota</taxon>
        <taxon>Verrucomicrobiia</taxon>
        <taxon>Verrucomicrobiales</taxon>
        <taxon>Verrucomicrobiaceae</taxon>
        <taxon>Luteolibacter</taxon>
    </lineage>
</organism>
<evidence type="ECO:0000313" key="3">
    <source>
        <dbReference type="Proteomes" id="UP001165653"/>
    </source>
</evidence>
<dbReference type="RefSeq" id="WP_264510767.1">
    <property type="nucleotide sequence ID" value="NZ_JAPDDR010000001.1"/>
</dbReference>
<proteinExistence type="predicted"/>
<keyword evidence="1" id="KW-0732">Signal</keyword>
<comment type="caution">
    <text evidence="2">The sequence shown here is derived from an EMBL/GenBank/DDBJ whole genome shotgun (WGS) entry which is preliminary data.</text>
</comment>
<accession>A0ABT3FYB8</accession>
<evidence type="ECO:0000313" key="2">
    <source>
        <dbReference type="EMBL" id="MCW1912407.1"/>
    </source>
</evidence>
<dbReference type="EMBL" id="JAPDDR010000001">
    <property type="protein sequence ID" value="MCW1912407.1"/>
    <property type="molecule type" value="Genomic_DNA"/>
</dbReference>
<reference evidence="2" key="1">
    <citation type="submission" date="2022-10" db="EMBL/GenBank/DDBJ databases">
        <title>Luteolibacter sp. GHJ8, whole genome shotgun sequencing project.</title>
        <authorList>
            <person name="Zhao G."/>
            <person name="Shen L."/>
        </authorList>
    </citation>
    <scope>NUCLEOTIDE SEQUENCE</scope>
    <source>
        <strain evidence="2">GHJ8</strain>
    </source>
</reference>
<feature type="chain" id="PRO_5045642502" evidence="1">
    <location>
        <begin position="26"/>
        <end position="210"/>
    </location>
</feature>
<sequence>MRSHLIRRFAIGITSLWLTSTSAEAQALLDPPFGLRWGDTPEKLIDWASRHSLDVNILLPGDQPALRILKISPKTGNLPGTAAQSVEGRFHSGRLFEVTVNYRDPATSADEMEARFNKLKKALTAEYGALTANRQDRAVKDQFATRSLSFHREPVKGLFLLLAYSEIEDQVRHRREATFSLLYRNDNLRQDLEKLLVPAKPLSGGGGGDK</sequence>
<gene>
    <name evidence="2" type="ORF">OJ996_02410</name>
</gene>
<keyword evidence="3" id="KW-1185">Reference proteome</keyword>
<name>A0ABT3FYB8_9BACT</name>
<protein>
    <submittedName>
        <fullName evidence="2">Uncharacterized protein</fullName>
    </submittedName>
</protein>